<dbReference type="PANTHER" id="PTHR32024">
    <property type="entry name" value="TRK SYSTEM POTASSIUM UPTAKE PROTEIN TRKG-RELATED"/>
    <property type="match status" value="1"/>
</dbReference>
<feature type="transmembrane region" description="Helical" evidence="10">
    <location>
        <begin position="76"/>
        <end position="99"/>
    </location>
</feature>
<organism evidence="11 12">
    <name type="scientific">Tumebacillus permanentifrigoris</name>
    <dbReference type="NCBI Taxonomy" id="378543"/>
    <lineage>
        <taxon>Bacteria</taxon>
        <taxon>Bacillati</taxon>
        <taxon>Bacillota</taxon>
        <taxon>Bacilli</taxon>
        <taxon>Bacillales</taxon>
        <taxon>Alicyclobacillaceae</taxon>
        <taxon>Tumebacillus</taxon>
    </lineage>
</organism>
<evidence type="ECO:0000256" key="6">
    <source>
        <dbReference type="ARBA" id="ARBA00022958"/>
    </source>
</evidence>
<feature type="transmembrane region" description="Helical" evidence="10">
    <location>
        <begin position="230"/>
        <end position="249"/>
    </location>
</feature>
<gene>
    <name evidence="11" type="ORF">C7459_105220</name>
</gene>
<dbReference type="PANTHER" id="PTHR32024:SF1">
    <property type="entry name" value="KTR SYSTEM POTASSIUM UPTAKE PROTEIN B"/>
    <property type="match status" value="1"/>
</dbReference>
<sequence>MQKMKKMRFFTPARVLSIGFAVLILVGAILLSLPIASQSGEGLRFVDALLEATSAVCVTGLIVVDTGTYFNHFGQIVLISLIQIGGLGFMTLATFITIMTGRKIGLKERLLIQEALNVSSLEGLIRLSRNVVLITLGIEFFFGLILATRFSFDMPLGRAIYYGMFHSVSAFCNAGFDLFGGFKSISDYVGDPTVNISIGFLIILGGIGFTVLADMRHVFLRKRTMLHTKIVLLVSAVLLVIGTVGYYLFENHNPGTIGNFSEGTKWLASFFASTTARTAGYASVNYETMSQGGLLWTIILMFIGASPGSTGGGIKTVTTFVILLYIVTVITNKERPVVFGRSIAPQMIYKSLVIAVMALLLVTFSTMVLTVTENVDFLRLLFETTSAFATVGLSTNLTPTLSDPGKALIIILMYIGRLGPLTIALALAARYADKANLKYPEGSLYVG</sequence>
<evidence type="ECO:0000313" key="12">
    <source>
        <dbReference type="Proteomes" id="UP000245634"/>
    </source>
</evidence>
<dbReference type="EMBL" id="QGGL01000005">
    <property type="protein sequence ID" value="PWK14461.1"/>
    <property type="molecule type" value="Genomic_DNA"/>
</dbReference>
<protein>
    <submittedName>
        <fullName evidence="11">Trk system potassium uptake protein TrkH</fullName>
    </submittedName>
</protein>
<keyword evidence="2" id="KW-0813">Transport</keyword>
<feature type="transmembrane region" description="Helical" evidence="10">
    <location>
        <begin position="48"/>
        <end position="64"/>
    </location>
</feature>
<evidence type="ECO:0000256" key="5">
    <source>
        <dbReference type="ARBA" id="ARBA00022692"/>
    </source>
</evidence>
<keyword evidence="12" id="KW-1185">Reference proteome</keyword>
<dbReference type="NCBIfam" id="TIGR00933">
    <property type="entry name" value="2a38"/>
    <property type="match status" value="1"/>
</dbReference>
<evidence type="ECO:0000256" key="1">
    <source>
        <dbReference type="ARBA" id="ARBA00004651"/>
    </source>
</evidence>
<proteinExistence type="predicted"/>
<feature type="transmembrane region" description="Helical" evidence="10">
    <location>
        <begin position="159"/>
        <end position="176"/>
    </location>
</feature>
<dbReference type="AlphaFoldDB" id="A0A316DAD7"/>
<dbReference type="GO" id="GO:0005886">
    <property type="term" value="C:plasma membrane"/>
    <property type="evidence" value="ECO:0007669"/>
    <property type="project" value="UniProtKB-SubCell"/>
</dbReference>
<evidence type="ECO:0000313" key="11">
    <source>
        <dbReference type="EMBL" id="PWK14461.1"/>
    </source>
</evidence>
<dbReference type="InterPro" id="IPR004772">
    <property type="entry name" value="TrkH"/>
</dbReference>
<keyword evidence="8" id="KW-0406">Ion transport</keyword>
<name>A0A316DAD7_9BACL</name>
<evidence type="ECO:0000256" key="3">
    <source>
        <dbReference type="ARBA" id="ARBA00022475"/>
    </source>
</evidence>
<keyword evidence="3" id="KW-1003">Cell membrane</keyword>
<evidence type="ECO:0000256" key="2">
    <source>
        <dbReference type="ARBA" id="ARBA00022448"/>
    </source>
</evidence>
<dbReference type="RefSeq" id="WP_109687980.1">
    <property type="nucleotide sequence ID" value="NZ_QGGL01000005.1"/>
</dbReference>
<keyword evidence="6" id="KW-0630">Potassium</keyword>
<dbReference type="Proteomes" id="UP000245634">
    <property type="component" value="Unassembled WGS sequence"/>
</dbReference>
<dbReference type="SUPFAM" id="SSF81324">
    <property type="entry name" value="Voltage-gated potassium channels"/>
    <property type="match status" value="1"/>
</dbReference>
<keyword evidence="9 10" id="KW-0472">Membrane</keyword>
<dbReference type="OrthoDB" id="9810952at2"/>
<evidence type="ECO:0000256" key="7">
    <source>
        <dbReference type="ARBA" id="ARBA00022989"/>
    </source>
</evidence>
<dbReference type="InterPro" id="IPR003445">
    <property type="entry name" value="Cat_transpt"/>
</dbReference>
<keyword evidence="7 10" id="KW-1133">Transmembrane helix</keyword>
<comment type="caution">
    <text evidence="11">The sequence shown here is derived from an EMBL/GenBank/DDBJ whole genome shotgun (WGS) entry which is preliminary data.</text>
</comment>
<evidence type="ECO:0000256" key="8">
    <source>
        <dbReference type="ARBA" id="ARBA00023065"/>
    </source>
</evidence>
<keyword evidence="5 10" id="KW-0812">Transmembrane</keyword>
<reference evidence="11 12" key="1">
    <citation type="submission" date="2018-05" db="EMBL/GenBank/DDBJ databases">
        <title>Genomic Encyclopedia of Type Strains, Phase IV (KMG-IV): sequencing the most valuable type-strain genomes for metagenomic binning, comparative biology and taxonomic classification.</title>
        <authorList>
            <person name="Goeker M."/>
        </authorList>
    </citation>
    <scope>NUCLEOTIDE SEQUENCE [LARGE SCALE GENOMIC DNA]</scope>
    <source>
        <strain evidence="11 12">DSM 18773</strain>
    </source>
</reference>
<feature type="transmembrane region" description="Helical" evidence="10">
    <location>
        <begin position="196"/>
        <end position="218"/>
    </location>
</feature>
<dbReference type="GO" id="GO:0015379">
    <property type="term" value="F:potassium:chloride symporter activity"/>
    <property type="evidence" value="ECO:0007669"/>
    <property type="project" value="InterPro"/>
</dbReference>
<feature type="transmembrane region" description="Helical" evidence="10">
    <location>
        <begin position="407"/>
        <end position="429"/>
    </location>
</feature>
<evidence type="ECO:0000256" key="10">
    <source>
        <dbReference type="SAM" id="Phobius"/>
    </source>
</evidence>
<evidence type="ECO:0000256" key="4">
    <source>
        <dbReference type="ARBA" id="ARBA00022538"/>
    </source>
</evidence>
<accession>A0A316DAD7</accession>
<comment type="subcellular location">
    <subcellularLocation>
        <location evidence="1">Cell membrane</location>
        <topology evidence="1">Multi-pass membrane protein</topology>
    </subcellularLocation>
</comment>
<feature type="transmembrane region" description="Helical" evidence="10">
    <location>
        <begin position="348"/>
        <end position="371"/>
    </location>
</feature>
<keyword evidence="4" id="KW-0633">Potassium transport</keyword>
<evidence type="ECO:0000256" key="9">
    <source>
        <dbReference type="ARBA" id="ARBA00023136"/>
    </source>
</evidence>
<feature type="transmembrane region" description="Helical" evidence="10">
    <location>
        <begin position="127"/>
        <end position="147"/>
    </location>
</feature>
<feature type="transmembrane region" description="Helical" evidence="10">
    <location>
        <begin position="294"/>
        <end position="327"/>
    </location>
</feature>
<dbReference type="Pfam" id="PF02386">
    <property type="entry name" value="TrkH"/>
    <property type="match status" value="1"/>
</dbReference>